<evidence type="ECO:0000256" key="3">
    <source>
        <dbReference type="ARBA" id="ARBA00022908"/>
    </source>
</evidence>
<reference evidence="8 9" key="1">
    <citation type="submission" date="2016-11" db="EMBL/GenBank/DDBJ databases">
        <authorList>
            <person name="Jaros S."/>
            <person name="Januszkiewicz K."/>
            <person name="Wedrychowicz H."/>
        </authorList>
    </citation>
    <scope>NUCLEOTIDE SEQUENCE [LARGE SCALE GENOMIC DNA]</scope>
    <source>
        <strain evidence="8 9">DSM 17459</strain>
    </source>
</reference>
<dbReference type="InterPro" id="IPR004107">
    <property type="entry name" value="Integrase_SAM-like_N"/>
</dbReference>
<dbReference type="GO" id="GO:0015074">
    <property type="term" value="P:DNA integration"/>
    <property type="evidence" value="ECO:0007669"/>
    <property type="project" value="InterPro"/>
</dbReference>
<comment type="function">
    <text evidence="1">Site-specific tyrosine recombinase, which acts by catalyzing the cutting and rejoining of the recombining DNA molecules.</text>
</comment>
<feature type="compositionally biased region" description="Basic and acidic residues" evidence="6">
    <location>
        <begin position="19"/>
        <end position="32"/>
    </location>
</feature>
<dbReference type="CDD" id="cd01189">
    <property type="entry name" value="INT_ICEBs1_C_like"/>
    <property type="match status" value="1"/>
</dbReference>
<dbReference type="Pfam" id="PF14659">
    <property type="entry name" value="Phage_int_SAM_3"/>
    <property type="match status" value="1"/>
</dbReference>
<dbReference type="STRING" id="1122155.SAMN02745158_04441"/>
<protein>
    <submittedName>
        <fullName evidence="8">Site-specific recombinase XerD</fullName>
    </submittedName>
</protein>
<keyword evidence="4" id="KW-0238">DNA-binding</keyword>
<evidence type="ECO:0000256" key="5">
    <source>
        <dbReference type="ARBA" id="ARBA00023172"/>
    </source>
</evidence>
<dbReference type="PANTHER" id="PTHR30349">
    <property type="entry name" value="PHAGE INTEGRASE-RELATED"/>
    <property type="match status" value="1"/>
</dbReference>
<organism evidence="8 9">
    <name type="scientific">Lactonifactor longoviformis DSM 17459</name>
    <dbReference type="NCBI Taxonomy" id="1122155"/>
    <lineage>
        <taxon>Bacteria</taxon>
        <taxon>Bacillati</taxon>
        <taxon>Bacillota</taxon>
        <taxon>Clostridia</taxon>
        <taxon>Eubacteriales</taxon>
        <taxon>Clostridiaceae</taxon>
        <taxon>Lactonifactor</taxon>
    </lineage>
</organism>
<feature type="region of interest" description="Disordered" evidence="6">
    <location>
        <begin position="1"/>
        <end position="54"/>
    </location>
</feature>
<keyword evidence="9" id="KW-1185">Reference proteome</keyword>
<dbReference type="EMBL" id="FQVI01000058">
    <property type="protein sequence ID" value="SHF62800.1"/>
    <property type="molecule type" value="Genomic_DNA"/>
</dbReference>
<proteinExistence type="inferred from homology"/>
<dbReference type="InterPro" id="IPR013762">
    <property type="entry name" value="Integrase-like_cat_sf"/>
</dbReference>
<dbReference type="RefSeq" id="WP_207650966.1">
    <property type="nucleotide sequence ID" value="NZ_FQVI01000058.1"/>
</dbReference>
<evidence type="ECO:0000313" key="8">
    <source>
        <dbReference type="EMBL" id="SHF62800.1"/>
    </source>
</evidence>
<dbReference type="Pfam" id="PF00589">
    <property type="entry name" value="Phage_integrase"/>
    <property type="match status" value="1"/>
</dbReference>
<evidence type="ECO:0000256" key="4">
    <source>
        <dbReference type="ARBA" id="ARBA00023125"/>
    </source>
</evidence>
<dbReference type="Proteomes" id="UP000184245">
    <property type="component" value="Unassembled WGS sequence"/>
</dbReference>
<dbReference type="GO" id="GO:0003677">
    <property type="term" value="F:DNA binding"/>
    <property type="evidence" value="ECO:0007669"/>
    <property type="project" value="UniProtKB-KW"/>
</dbReference>
<evidence type="ECO:0000256" key="2">
    <source>
        <dbReference type="ARBA" id="ARBA00008857"/>
    </source>
</evidence>
<keyword evidence="3" id="KW-0229">DNA integration</keyword>
<dbReference type="InterPro" id="IPR050090">
    <property type="entry name" value="Tyrosine_recombinase_XerCD"/>
</dbReference>
<dbReference type="SUPFAM" id="SSF56349">
    <property type="entry name" value="DNA breaking-rejoining enzymes"/>
    <property type="match status" value="1"/>
</dbReference>
<dbReference type="GO" id="GO:0006310">
    <property type="term" value="P:DNA recombination"/>
    <property type="evidence" value="ECO:0007669"/>
    <property type="project" value="UniProtKB-KW"/>
</dbReference>
<evidence type="ECO:0000256" key="1">
    <source>
        <dbReference type="ARBA" id="ARBA00003283"/>
    </source>
</evidence>
<accession>A0A1M5D7G2</accession>
<evidence type="ECO:0000256" key="6">
    <source>
        <dbReference type="SAM" id="MobiDB-lite"/>
    </source>
</evidence>
<dbReference type="Gene3D" id="1.10.443.10">
    <property type="entry name" value="Intergrase catalytic core"/>
    <property type="match status" value="1"/>
</dbReference>
<dbReference type="InterPro" id="IPR010998">
    <property type="entry name" value="Integrase_recombinase_N"/>
</dbReference>
<dbReference type="PANTHER" id="PTHR30349:SF64">
    <property type="entry name" value="PROPHAGE INTEGRASE INTD-RELATED"/>
    <property type="match status" value="1"/>
</dbReference>
<comment type="similarity">
    <text evidence="2">Belongs to the 'phage' integrase family.</text>
</comment>
<dbReference type="AlphaFoldDB" id="A0A1M5D7G2"/>
<gene>
    <name evidence="8" type="ORF">SAMN02745158_04441</name>
</gene>
<keyword evidence="5" id="KW-0233">DNA recombination</keyword>
<dbReference type="PROSITE" id="PS51898">
    <property type="entry name" value="TYR_RECOMBINASE"/>
    <property type="match status" value="1"/>
</dbReference>
<name>A0A1M5D7G2_9CLOT</name>
<feature type="non-terminal residue" evidence="8">
    <location>
        <position position="1"/>
    </location>
</feature>
<dbReference type="InterPro" id="IPR011010">
    <property type="entry name" value="DNA_brk_join_enz"/>
</dbReference>
<evidence type="ECO:0000313" key="9">
    <source>
        <dbReference type="Proteomes" id="UP000184245"/>
    </source>
</evidence>
<dbReference type="InterPro" id="IPR002104">
    <property type="entry name" value="Integrase_catalytic"/>
</dbReference>
<dbReference type="Gene3D" id="1.10.150.130">
    <property type="match status" value="1"/>
</dbReference>
<evidence type="ECO:0000259" key="7">
    <source>
        <dbReference type="PROSITE" id="PS51898"/>
    </source>
</evidence>
<sequence>KINTASEPNSHPAPATKILSERKIYSMPEHKTNPMSEDEIDVASDSKTNASPESNEEICRFHTKKMLVSQLIDEWFHDHRFKIMESTSYEYEKCIPFVKDYFAGFYIDDITPDMVYEYIIFLKNKYSALSSGRIYYKILQLSLKYAMNYHYTSYNPAAEIFYPRPPRAEIKPFSEAEYKLLITAPGPDWVRNGIIIAFRTGMRRGEVYALKWSDINLEQRYISVQRAISSACSKTILKTTKTPAGMRRIDIDSKLVAFLTDLRQNSPNETFVFPGTAREYRVPWNISKELKKMCEKVGIPPRDFHALRHTHASVLLAHGVHPKIVQERLGHSSCQITMDTYSHILPTIQNTAVNVMENI</sequence>
<feature type="domain" description="Tyr recombinase" evidence="7">
    <location>
        <begin position="168"/>
        <end position="354"/>
    </location>
</feature>